<dbReference type="PROSITE" id="PS51022">
    <property type="entry name" value="L27"/>
    <property type="match status" value="1"/>
</dbReference>
<dbReference type="InterPro" id="IPR020590">
    <property type="entry name" value="Guanylate_kinase_CS"/>
</dbReference>
<dbReference type="Pfam" id="PF02828">
    <property type="entry name" value="L27"/>
    <property type="match status" value="1"/>
</dbReference>
<feature type="domain" description="SH3" evidence="5">
    <location>
        <begin position="235"/>
        <end position="304"/>
    </location>
</feature>
<evidence type="ECO:0000256" key="1">
    <source>
        <dbReference type="ARBA" id="ARBA00007014"/>
    </source>
</evidence>
<dbReference type="InterPro" id="IPR050716">
    <property type="entry name" value="MAGUK"/>
</dbReference>
<dbReference type="SMART" id="SM00228">
    <property type="entry name" value="PDZ"/>
    <property type="match status" value="1"/>
</dbReference>
<dbReference type="EMBL" id="JAODUP010000430">
    <property type="protein sequence ID" value="KAK2149928.1"/>
    <property type="molecule type" value="Genomic_DNA"/>
</dbReference>
<feature type="domain" description="Guanylate kinase-like" evidence="6">
    <location>
        <begin position="371"/>
        <end position="571"/>
    </location>
</feature>
<dbReference type="InterPro" id="IPR001452">
    <property type="entry name" value="SH3_domain"/>
</dbReference>
<dbReference type="AlphaFoldDB" id="A0AAD9JBC6"/>
<dbReference type="SMART" id="SM00072">
    <property type="entry name" value="GuKc"/>
    <property type="match status" value="1"/>
</dbReference>
<feature type="domain" description="PDZ" evidence="7">
    <location>
        <begin position="151"/>
        <end position="229"/>
    </location>
</feature>
<reference evidence="9" key="1">
    <citation type="journal article" date="2023" name="Mol. Biol. Evol.">
        <title>Third-Generation Sequencing Reveals the Adaptive Role of the Epigenome in Three Deep-Sea Polychaetes.</title>
        <authorList>
            <person name="Perez M."/>
            <person name="Aroh O."/>
            <person name="Sun Y."/>
            <person name="Lan Y."/>
            <person name="Juniper S.K."/>
            <person name="Young C.R."/>
            <person name="Angers B."/>
            <person name="Qian P.Y."/>
        </authorList>
    </citation>
    <scope>NUCLEOTIDE SEQUENCE</scope>
    <source>
        <strain evidence="9">P08H-3</strain>
    </source>
</reference>
<dbReference type="CDD" id="cd11862">
    <property type="entry name" value="SH3_MPP"/>
    <property type="match status" value="1"/>
</dbReference>
<dbReference type="InterPro" id="IPR004172">
    <property type="entry name" value="L27_dom"/>
</dbReference>
<evidence type="ECO:0000256" key="2">
    <source>
        <dbReference type="ARBA" id="ARBA00022443"/>
    </source>
</evidence>
<keyword evidence="2 3" id="KW-0728">SH3 domain</keyword>
<dbReference type="InterPro" id="IPR027417">
    <property type="entry name" value="P-loop_NTPase"/>
</dbReference>
<comment type="similarity">
    <text evidence="1">Belongs to the MAGUK family.</text>
</comment>
<evidence type="ECO:0000259" key="7">
    <source>
        <dbReference type="PROSITE" id="PS50106"/>
    </source>
</evidence>
<dbReference type="Gene3D" id="2.30.42.10">
    <property type="match status" value="1"/>
</dbReference>
<dbReference type="PROSITE" id="PS00856">
    <property type="entry name" value="GUANYLATE_KINASE_1"/>
    <property type="match status" value="1"/>
</dbReference>
<dbReference type="Gene3D" id="2.30.30.40">
    <property type="entry name" value="SH3 Domains"/>
    <property type="match status" value="1"/>
</dbReference>
<dbReference type="InterPro" id="IPR036892">
    <property type="entry name" value="L27_dom_sf"/>
</dbReference>
<dbReference type="SUPFAM" id="SSF101288">
    <property type="entry name" value="L27 domain"/>
    <property type="match status" value="1"/>
</dbReference>
<protein>
    <submittedName>
        <fullName evidence="9">Uncharacterized protein</fullName>
    </submittedName>
</protein>
<proteinExistence type="inferred from homology"/>
<keyword evidence="4" id="KW-0175">Coiled coil</keyword>
<dbReference type="InterPro" id="IPR036034">
    <property type="entry name" value="PDZ_sf"/>
</dbReference>
<dbReference type="SUPFAM" id="SSF50156">
    <property type="entry name" value="PDZ domain-like"/>
    <property type="match status" value="1"/>
</dbReference>
<keyword evidence="10" id="KW-1185">Reference proteome</keyword>
<name>A0AAD9JBC6_9ANNE</name>
<dbReference type="InterPro" id="IPR014775">
    <property type="entry name" value="L27_C"/>
</dbReference>
<dbReference type="SUPFAM" id="SSF52540">
    <property type="entry name" value="P-loop containing nucleoside triphosphate hydrolases"/>
    <property type="match status" value="1"/>
</dbReference>
<dbReference type="CDD" id="cd00071">
    <property type="entry name" value="GMPK"/>
    <property type="match status" value="1"/>
</dbReference>
<organism evidence="9 10">
    <name type="scientific">Paralvinella palmiformis</name>
    <dbReference type="NCBI Taxonomy" id="53620"/>
    <lineage>
        <taxon>Eukaryota</taxon>
        <taxon>Metazoa</taxon>
        <taxon>Spiralia</taxon>
        <taxon>Lophotrochozoa</taxon>
        <taxon>Annelida</taxon>
        <taxon>Polychaeta</taxon>
        <taxon>Sedentaria</taxon>
        <taxon>Canalipalpata</taxon>
        <taxon>Terebellida</taxon>
        <taxon>Terebelliformia</taxon>
        <taxon>Alvinellidae</taxon>
        <taxon>Paralvinella</taxon>
    </lineage>
</organism>
<evidence type="ECO:0000313" key="9">
    <source>
        <dbReference type="EMBL" id="KAK2149928.1"/>
    </source>
</evidence>
<dbReference type="Gene3D" id="3.40.50.300">
    <property type="entry name" value="P-loop containing nucleotide triphosphate hydrolases"/>
    <property type="match status" value="1"/>
</dbReference>
<comment type="caution">
    <text evidence="9">The sequence shown here is derived from an EMBL/GenBank/DDBJ whole genome shotgun (WGS) entry which is preliminary data.</text>
</comment>
<evidence type="ECO:0000256" key="4">
    <source>
        <dbReference type="SAM" id="Coils"/>
    </source>
</evidence>
<dbReference type="SMART" id="SM00569">
    <property type="entry name" value="L27"/>
    <property type="match status" value="2"/>
</dbReference>
<sequence length="586" mass="66932">MPAAMEDGENAGIDALDLVCDNLTTPAFMSAVRAKESDVNFLSELLNSPTIQSLVQVHDMLEEAELEPLSCDSLENCDRIIENIDEIGRSDRSLIELKQIFSSSFFRGLLLAHDDVAAKNYGEDIEELPPSSPTPPPERDFFNPVTDAIRMVGIRKNPNEPLGITVKKEPDGLVITRILKGSMIERQGMLHVGDVIKEINGQEVKDPDVLMELMRKATGSITMKVIPSYFDQSSISQIYLKCYFSYDPMKDNLIPCREAGLKFQQSDILQVVNMDDPNWWQARKVDKNGPTGLIPSQTLEEKRKAFVPPEYDYSHKSLLCGLMTKKTRKVKYQAKMNSNCNQRILFFLQIAFDRSEIMVYEEVARMPPFQRKTLVLVGAPGVGRRTLKQRLIKADQSRFGSATPHTSRAQKPDEVNGAVYWFVTREEMEHDIAKGKYLEFGEFDGNLYGTKYDAIRHVIHSGQMCILDVSSQALKGIKTPEFMPYVVFIAAPPVEIMRNMHEYARQRGKTDQIKTAKKYFLNGFKKDQERDFRKTLEESADIERNYKQYFDMSVVNDNMDDTYNKLRKAIETLSTEPQWVPTSWVY</sequence>
<evidence type="ECO:0000259" key="5">
    <source>
        <dbReference type="PROSITE" id="PS50002"/>
    </source>
</evidence>
<dbReference type="Pfam" id="PF00625">
    <property type="entry name" value="Guanylate_kin"/>
    <property type="match status" value="1"/>
</dbReference>
<dbReference type="Proteomes" id="UP001208570">
    <property type="component" value="Unassembled WGS sequence"/>
</dbReference>
<dbReference type="InterPro" id="IPR036028">
    <property type="entry name" value="SH3-like_dom_sf"/>
</dbReference>
<feature type="domain" description="L27" evidence="8">
    <location>
        <begin position="66"/>
        <end position="124"/>
    </location>
</feature>
<dbReference type="CDD" id="cd10832">
    <property type="entry name" value="PDZ_MPP6-MPP2-like"/>
    <property type="match status" value="1"/>
</dbReference>
<dbReference type="SMART" id="SM00326">
    <property type="entry name" value="SH3"/>
    <property type="match status" value="1"/>
</dbReference>
<dbReference type="PROSITE" id="PS50052">
    <property type="entry name" value="GUANYLATE_KINASE_2"/>
    <property type="match status" value="1"/>
</dbReference>
<dbReference type="Pfam" id="PF07653">
    <property type="entry name" value="SH3_2"/>
    <property type="match status" value="1"/>
</dbReference>
<dbReference type="InterPro" id="IPR008144">
    <property type="entry name" value="Guanylate_kin-like_dom"/>
</dbReference>
<gene>
    <name evidence="9" type="ORF">LSH36_430g00000</name>
</gene>
<evidence type="ECO:0000256" key="3">
    <source>
        <dbReference type="PROSITE-ProRule" id="PRU00192"/>
    </source>
</evidence>
<evidence type="ECO:0000259" key="8">
    <source>
        <dbReference type="PROSITE" id="PS51022"/>
    </source>
</evidence>
<feature type="coiled-coil region" evidence="4">
    <location>
        <begin position="525"/>
        <end position="576"/>
    </location>
</feature>
<dbReference type="InterPro" id="IPR008145">
    <property type="entry name" value="GK/Ca_channel_bsu"/>
</dbReference>
<dbReference type="PROSITE" id="PS50106">
    <property type="entry name" value="PDZ"/>
    <property type="match status" value="1"/>
</dbReference>
<evidence type="ECO:0000313" key="10">
    <source>
        <dbReference type="Proteomes" id="UP001208570"/>
    </source>
</evidence>
<dbReference type="PANTHER" id="PTHR23122">
    <property type="entry name" value="MEMBRANE-ASSOCIATED GUANYLATE KINASE MAGUK"/>
    <property type="match status" value="1"/>
</dbReference>
<dbReference type="SUPFAM" id="SSF50044">
    <property type="entry name" value="SH3-domain"/>
    <property type="match status" value="1"/>
</dbReference>
<dbReference type="Gene3D" id="1.10.287.650">
    <property type="entry name" value="L27 domain"/>
    <property type="match status" value="1"/>
</dbReference>
<dbReference type="PROSITE" id="PS50002">
    <property type="entry name" value="SH3"/>
    <property type="match status" value="1"/>
</dbReference>
<evidence type="ECO:0000259" key="6">
    <source>
        <dbReference type="PROSITE" id="PS50052"/>
    </source>
</evidence>
<dbReference type="Pfam" id="PF00595">
    <property type="entry name" value="PDZ"/>
    <property type="match status" value="1"/>
</dbReference>
<accession>A0AAD9JBC6</accession>
<dbReference type="InterPro" id="IPR001478">
    <property type="entry name" value="PDZ"/>
</dbReference>